<evidence type="ECO:0000256" key="1">
    <source>
        <dbReference type="SAM" id="MobiDB-lite"/>
    </source>
</evidence>
<dbReference type="WBParaSite" id="nRc.2.0.1.t35175-RA">
    <property type="protein sequence ID" value="nRc.2.0.1.t35175-RA"/>
    <property type="gene ID" value="nRc.2.0.1.g35175"/>
</dbReference>
<dbReference type="Proteomes" id="UP000887565">
    <property type="component" value="Unplaced"/>
</dbReference>
<evidence type="ECO:0000313" key="2">
    <source>
        <dbReference type="Proteomes" id="UP000887565"/>
    </source>
</evidence>
<proteinExistence type="predicted"/>
<accession>A0A915K9X8</accession>
<sequence length="226" mass="25842">MIEEIRELYPELNAEELEKLDLKSVSPIDSALSPQISNTPNKSFYKFYECSRKETSFFVEDLGSSEDEQSPTFYRRTLSQRVEKLRDELKIHSGNSSAGNVKSFASSNNNGTAINLRADSENHLLQHSLSKSCSQSDTSDDQDRHLIHSQPKKKFLTPKVKVGRMKTFSTSKKSTVILNDEKLAKEDLFLSSLREIWTTTKSVKSERQTLVNQLFEMYNSRIFASK</sequence>
<feature type="region of interest" description="Disordered" evidence="1">
    <location>
        <begin position="128"/>
        <end position="150"/>
    </location>
</feature>
<dbReference type="AlphaFoldDB" id="A0A915K9X8"/>
<name>A0A915K9X8_ROMCU</name>
<keyword evidence="2" id="KW-1185">Reference proteome</keyword>
<protein>
    <submittedName>
        <fullName evidence="3">Uncharacterized protein</fullName>
    </submittedName>
</protein>
<reference evidence="3" key="1">
    <citation type="submission" date="2022-11" db="UniProtKB">
        <authorList>
            <consortium name="WormBaseParasite"/>
        </authorList>
    </citation>
    <scope>IDENTIFICATION</scope>
</reference>
<feature type="compositionally biased region" description="Low complexity" evidence="1">
    <location>
        <begin position="128"/>
        <end position="137"/>
    </location>
</feature>
<organism evidence="2 3">
    <name type="scientific">Romanomermis culicivorax</name>
    <name type="common">Nematode worm</name>
    <dbReference type="NCBI Taxonomy" id="13658"/>
    <lineage>
        <taxon>Eukaryota</taxon>
        <taxon>Metazoa</taxon>
        <taxon>Ecdysozoa</taxon>
        <taxon>Nematoda</taxon>
        <taxon>Enoplea</taxon>
        <taxon>Dorylaimia</taxon>
        <taxon>Mermithida</taxon>
        <taxon>Mermithoidea</taxon>
        <taxon>Mermithidae</taxon>
        <taxon>Romanomermis</taxon>
    </lineage>
</organism>
<evidence type="ECO:0000313" key="3">
    <source>
        <dbReference type="WBParaSite" id="nRc.2.0.1.t35175-RA"/>
    </source>
</evidence>